<keyword evidence="9" id="KW-0963">Cytoplasm</keyword>
<evidence type="ECO:0000256" key="8">
    <source>
        <dbReference type="ARBA" id="ARBA00022485"/>
    </source>
</evidence>
<dbReference type="GO" id="GO:0051539">
    <property type="term" value="F:4 iron, 4 sulfur cluster binding"/>
    <property type="evidence" value="ECO:0007669"/>
    <property type="project" value="UniProtKB-KW"/>
</dbReference>
<evidence type="ECO:0000256" key="17">
    <source>
        <dbReference type="ARBA" id="ARBA00022989"/>
    </source>
</evidence>
<dbReference type="SUPFAM" id="SSF55874">
    <property type="entry name" value="ATPase domain of HSP90 chaperone/DNA topoisomerase II/histidine kinase"/>
    <property type="match status" value="1"/>
</dbReference>
<keyword evidence="10" id="KW-0597">Phosphoprotein</keyword>
<dbReference type="Gene3D" id="3.30.565.10">
    <property type="entry name" value="Histidine kinase-like ATPase, C-terminal domain"/>
    <property type="match status" value="1"/>
</dbReference>
<evidence type="ECO:0000256" key="16">
    <source>
        <dbReference type="ARBA" id="ARBA00022840"/>
    </source>
</evidence>
<dbReference type="eggNOG" id="COG2770">
    <property type="taxonomic scope" value="Bacteria"/>
</dbReference>
<dbReference type="PROSITE" id="PS50109">
    <property type="entry name" value="HIS_KIN"/>
    <property type="match status" value="1"/>
</dbReference>
<keyword evidence="13" id="KW-0479">Metal-binding</keyword>
<comment type="cofactor">
    <cofactor evidence="2">
        <name>[4Fe-4S] cluster</name>
        <dbReference type="ChEBI" id="CHEBI:49883"/>
    </cofactor>
</comment>
<accession>A0A075R0S8</accession>
<keyword evidence="21 24" id="KW-0472">Membrane</keyword>
<dbReference type="InterPro" id="IPR003594">
    <property type="entry name" value="HATPase_dom"/>
</dbReference>
<dbReference type="PRINTS" id="PR00344">
    <property type="entry name" value="BCTRLSENSOR"/>
</dbReference>
<proteinExistence type="predicted"/>
<keyword evidence="11 27" id="KW-0808">Transferase</keyword>
<comment type="catalytic activity">
    <reaction evidence="1">
        <text>ATP + protein L-histidine = ADP + protein N-phospho-L-histidine.</text>
        <dbReference type="EC" id="2.7.13.3"/>
    </reaction>
</comment>
<dbReference type="EMBL" id="CP007806">
    <property type="protein sequence ID" value="AIG25071.1"/>
    <property type="molecule type" value="Genomic_DNA"/>
</dbReference>
<evidence type="ECO:0000256" key="13">
    <source>
        <dbReference type="ARBA" id="ARBA00022723"/>
    </source>
</evidence>
<evidence type="ECO:0000256" key="24">
    <source>
        <dbReference type="SAM" id="Phobius"/>
    </source>
</evidence>
<protein>
    <recommendedName>
        <fullName evidence="6">Oxygen sensor histidine kinase NreB</fullName>
        <ecNumber evidence="5">2.7.13.3</ecNumber>
    </recommendedName>
    <alternativeName>
        <fullName evidence="23">Nitrogen regulation protein B</fullName>
    </alternativeName>
</protein>
<dbReference type="InterPro" id="IPR005467">
    <property type="entry name" value="His_kinase_dom"/>
</dbReference>
<keyword evidence="12 24" id="KW-0812">Transmembrane</keyword>
<dbReference type="GO" id="GO:0005737">
    <property type="term" value="C:cytoplasm"/>
    <property type="evidence" value="ECO:0007669"/>
    <property type="project" value="UniProtKB-SubCell"/>
</dbReference>
<comment type="function">
    <text evidence="22">Member of the two-component regulatory system NreB/NreC involved in the control of dissimilatory nitrate/nitrite reduction in response to oxygen. NreB functions as a direct oxygen sensor histidine kinase which is autophosphorylated, in the absence of oxygen, probably at the conserved histidine residue, and transfers its phosphate group probably to a conserved aspartate residue of NreC. NreB/NreC activates the expression of the nitrate (narGHJI) and nitrite (nir) reductase operons, as well as the putative nitrate transporter gene narT.</text>
</comment>
<dbReference type="InterPro" id="IPR011712">
    <property type="entry name" value="Sig_transdc_His_kin_sub3_dim/P"/>
</dbReference>
<reference evidence="27 28" key="1">
    <citation type="journal article" date="2011" name="J. Bacteriol.">
        <title>Genome sequence of Brevibacillus laterosporus LMG 15441, a pathogen of invertebrates.</title>
        <authorList>
            <person name="Djukic M."/>
            <person name="Poehlein A."/>
            <person name="Thurmer A."/>
            <person name="Daniel R."/>
        </authorList>
    </citation>
    <scope>NUCLEOTIDE SEQUENCE [LARGE SCALE GENOMIC DNA]</scope>
    <source>
        <strain evidence="27 28">LMG 15441</strain>
    </source>
</reference>
<dbReference type="Proteomes" id="UP000005850">
    <property type="component" value="Chromosome"/>
</dbReference>
<feature type="domain" description="Histidine kinase" evidence="25">
    <location>
        <begin position="183"/>
        <end position="377"/>
    </location>
</feature>
<dbReference type="GO" id="GO:0005524">
    <property type="term" value="F:ATP binding"/>
    <property type="evidence" value="ECO:0007669"/>
    <property type="project" value="UniProtKB-KW"/>
</dbReference>
<evidence type="ECO:0000256" key="2">
    <source>
        <dbReference type="ARBA" id="ARBA00001966"/>
    </source>
</evidence>
<dbReference type="PANTHER" id="PTHR24421">
    <property type="entry name" value="NITRATE/NITRITE SENSOR PROTEIN NARX-RELATED"/>
    <property type="match status" value="1"/>
</dbReference>
<feature type="transmembrane region" description="Helical" evidence="24">
    <location>
        <begin position="31"/>
        <end position="50"/>
    </location>
</feature>
<dbReference type="HOGENOM" id="CLU_000445_20_12_9"/>
<keyword evidence="20" id="KW-0411">Iron-sulfur</keyword>
<dbReference type="PROSITE" id="PS50885">
    <property type="entry name" value="HAMP"/>
    <property type="match status" value="1"/>
</dbReference>
<keyword evidence="7" id="KW-1003">Cell membrane</keyword>
<evidence type="ECO:0000256" key="20">
    <source>
        <dbReference type="ARBA" id="ARBA00023014"/>
    </source>
</evidence>
<name>A0A075R0S8_BRELA</name>
<dbReference type="AlphaFoldDB" id="A0A075R0S8"/>
<keyword evidence="28" id="KW-1185">Reference proteome</keyword>
<feature type="domain" description="HAMP" evidence="26">
    <location>
        <begin position="104"/>
        <end position="156"/>
    </location>
</feature>
<evidence type="ECO:0000256" key="23">
    <source>
        <dbReference type="ARBA" id="ARBA00030800"/>
    </source>
</evidence>
<dbReference type="STRING" id="1042163.BRLA_c007130"/>
<evidence type="ECO:0000259" key="26">
    <source>
        <dbReference type="PROSITE" id="PS50885"/>
    </source>
</evidence>
<dbReference type="KEGG" id="blr:BRLA_c007130"/>
<evidence type="ECO:0000256" key="10">
    <source>
        <dbReference type="ARBA" id="ARBA00022553"/>
    </source>
</evidence>
<keyword evidence="14" id="KW-0547">Nucleotide-binding</keyword>
<dbReference type="SMART" id="SM00304">
    <property type="entry name" value="HAMP"/>
    <property type="match status" value="1"/>
</dbReference>
<dbReference type="EC" id="2.7.13.3" evidence="5"/>
<evidence type="ECO:0000256" key="4">
    <source>
        <dbReference type="ARBA" id="ARBA00004651"/>
    </source>
</evidence>
<keyword evidence="19" id="KW-0902">Two-component regulatory system</keyword>
<evidence type="ECO:0000256" key="21">
    <source>
        <dbReference type="ARBA" id="ARBA00023136"/>
    </source>
</evidence>
<dbReference type="CDD" id="cd06225">
    <property type="entry name" value="HAMP"/>
    <property type="match status" value="1"/>
</dbReference>
<dbReference type="Gene3D" id="1.20.5.1930">
    <property type="match status" value="1"/>
</dbReference>
<evidence type="ECO:0000256" key="18">
    <source>
        <dbReference type="ARBA" id="ARBA00023004"/>
    </source>
</evidence>
<dbReference type="eggNOG" id="COG4585">
    <property type="taxonomic scope" value="Bacteria"/>
</dbReference>
<dbReference type="SMART" id="SM00387">
    <property type="entry name" value="HATPase_c"/>
    <property type="match status" value="1"/>
</dbReference>
<evidence type="ECO:0000313" key="28">
    <source>
        <dbReference type="Proteomes" id="UP000005850"/>
    </source>
</evidence>
<dbReference type="GO" id="GO:0046983">
    <property type="term" value="F:protein dimerization activity"/>
    <property type="evidence" value="ECO:0007669"/>
    <property type="project" value="InterPro"/>
</dbReference>
<dbReference type="InterPro" id="IPR003660">
    <property type="entry name" value="HAMP_dom"/>
</dbReference>
<evidence type="ECO:0000313" key="27">
    <source>
        <dbReference type="EMBL" id="AIG25071.1"/>
    </source>
</evidence>
<dbReference type="InterPro" id="IPR050482">
    <property type="entry name" value="Sensor_HK_TwoCompSys"/>
</dbReference>
<evidence type="ECO:0000256" key="7">
    <source>
        <dbReference type="ARBA" id="ARBA00022475"/>
    </source>
</evidence>
<dbReference type="Pfam" id="PF02518">
    <property type="entry name" value="HATPase_c"/>
    <property type="match status" value="1"/>
</dbReference>
<evidence type="ECO:0000256" key="15">
    <source>
        <dbReference type="ARBA" id="ARBA00022777"/>
    </source>
</evidence>
<dbReference type="InterPro" id="IPR036890">
    <property type="entry name" value="HATPase_C_sf"/>
</dbReference>
<keyword evidence="17 24" id="KW-1133">Transmembrane helix</keyword>
<evidence type="ECO:0000256" key="5">
    <source>
        <dbReference type="ARBA" id="ARBA00012438"/>
    </source>
</evidence>
<evidence type="ECO:0000256" key="11">
    <source>
        <dbReference type="ARBA" id="ARBA00022679"/>
    </source>
</evidence>
<organism evidence="27 28">
    <name type="scientific">Brevibacillus laterosporus LMG 15441</name>
    <dbReference type="NCBI Taxonomy" id="1042163"/>
    <lineage>
        <taxon>Bacteria</taxon>
        <taxon>Bacillati</taxon>
        <taxon>Bacillota</taxon>
        <taxon>Bacilli</taxon>
        <taxon>Bacillales</taxon>
        <taxon>Paenibacillaceae</taxon>
        <taxon>Brevibacillus</taxon>
    </lineage>
</organism>
<evidence type="ECO:0000256" key="14">
    <source>
        <dbReference type="ARBA" id="ARBA00022741"/>
    </source>
</evidence>
<feature type="transmembrane region" description="Helical" evidence="24">
    <location>
        <begin position="79"/>
        <end position="102"/>
    </location>
</feature>
<dbReference type="GO" id="GO:0000155">
    <property type="term" value="F:phosphorelay sensor kinase activity"/>
    <property type="evidence" value="ECO:0007669"/>
    <property type="project" value="InterPro"/>
</dbReference>
<dbReference type="PANTHER" id="PTHR24421:SF37">
    <property type="entry name" value="SENSOR HISTIDINE KINASE NARS"/>
    <property type="match status" value="1"/>
</dbReference>
<evidence type="ECO:0000256" key="19">
    <source>
        <dbReference type="ARBA" id="ARBA00023012"/>
    </source>
</evidence>
<dbReference type="InterPro" id="IPR004358">
    <property type="entry name" value="Sig_transdc_His_kin-like_C"/>
</dbReference>
<evidence type="ECO:0000256" key="9">
    <source>
        <dbReference type="ARBA" id="ARBA00022490"/>
    </source>
</evidence>
<evidence type="ECO:0000259" key="25">
    <source>
        <dbReference type="PROSITE" id="PS50109"/>
    </source>
</evidence>
<dbReference type="GO" id="GO:0046872">
    <property type="term" value="F:metal ion binding"/>
    <property type="evidence" value="ECO:0007669"/>
    <property type="project" value="UniProtKB-KW"/>
</dbReference>
<keyword evidence="16" id="KW-0067">ATP-binding</keyword>
<sequence length="395" mass="44468">MSSTSDERVYRHMKQSYSTLKSIQWQAVQQALFWTNSTVLTMFGIFLWIGHFSKDRPEVNEWLAKYLHVSVTVEFSWRIFFFQLIVGLVVATVVGLVSGYIAGNLLKKRLHSLWEATMNLERGMLSYRVPELGSDEIGELGWQLNRLAAKWEGQVASLQRLSTHNAELHDQVKAAAVTEERQRLARELHDAVSQQLFAIAMTTAAIKRLIDKNPSRAAQQIELVEEMAAGAQAEMRALLLHLRPATLQNKSLGEAVEELLEELKIKHTLDINWEISNIANIPNGIEDQLFRILQEALSNSLRHSRAHSITVKLFTLQGHVRLRIADDGIGFDPEGEKMTSYGLVSMRERVDEIGGAMEIYSSPGNGTQIEIRVPLLLDVHPKGVDGENDPGIVSR</sequence>
<evidence type="ECO:0000256" key="6">
    <source>
        <dbReference type="ARBA" id="ARBA00017322"/>
    </source>
</evidence>
<keyword evidence="18" id="KW-0408">Iron</keyword>
<dbReference type="GO" id="GO:0005886">
    <property type="term" value="C:plasma membrane"/>
    <property type="evidence" value="ECO:0007669"/>
    <property type="project" value="UniProtKB-SubCell"/>
</dbReference>
<comment type="subcellular location">
    <subcellularLocation>
        <location evidence="4">Cell membrane</location>
        <topology evidence="4">Multi-pass membrane protein</topology>
    </subcellularLocation>
    <subcellularLocation>
        <location evidence="3">Cytoplasm</location>
    </subcellularLocation>
</comment>
<dbReference type="Pfam" id="PF07730">
    <property type="entry name" value="HisKA_3"/>
    <property type="match status" value="1"/>
</dbReference>
<keyword evidence="8" id="KW-0004">4Fe-4S</keyword>
<dbReference type="CDD" id="cd16917">
    <property type="entry name" value="HATPase_UhpB-NarQ-NarX-like"/>
    <property type="match status" value="1"/>
</dbReference>
<evidence type="ECO:0000256" key="3">
    <source>
        <dbReference type="ARBA" id="ARBA00004496"/>
    </source>
</evidence>
<evidence type="ECO:0000256" key="12">
    <source>
        <dbReference type="ARBA" id="ARBA00022692"/>
    </source>
</evidence>
<dbReference type="Gene3D" id="6.10.340.10">
    <property type="match status" value="1"/>
</dbReference>
<gene>
    <name evidence="27" type="primary">liaS_3</name>
    <name evidence="27" type="ORF">BRLA_c007130</name>
</gene>
<evidence type="ECO:0000256" key="1">
    <source>
        <dbReference type="ARBA" id="ARBA00000085"/>
    </source>
</evidence>
<evidence type="ECO:0000256" key="22">
    <source>
        <dbReference type="ARBA" id="ARBA00024827"/>
    </source>
</evidence>
<keyword evidence="15 27" id="KW-0418">Kinase</keyword>